<dbReference type="RefSeq" id="WP_317477511.1">
    <property type="nucleotide sequence ID" value="NZ_JARQTW010000012.1"/>
</dbReference>
<dbReference type="PANTHER" id="PTHR10655">
    <property type="entry name" value="LYSOPHOSPHOLIPASE-RELATED"/>
    <property type="match status" value="1"/>
</dbReference>
<dbReference type="EMBL" id="JARQTW010000012">
    <property type="protein sequence ID" value="MDG2950521.1"/>
    <property type="molecule type" value="Genomic_DNA"/>
</dbReference>
<dbReference type="GO" id="GO:0016787">
    <property type="term" value="F:hydrolase activity"/>
    <property type="evidence" value="ECO:0007669"/>
    <property type="project" value="UniProtKB-KW"/>
</dbReference>
<dbReference type="Proteomes" id="UP001214976">
    <property type="component" value="Unassembled WGS sequence"/>
</dbReference>
<evidence type="ECO:0000256" key="2">
    <source>
        <dbReference type="ARBA" id="ARBA00022801"/>
    </source>
</evidence>
<name>A0AAW6QAT0_9PAST</name>
<dbReference type="InterPro" id="IPR050565">
    <property type="entry name" value="LYPA1-2/EST-like"/>
</dbReference>
<sequence>MAIAEFIPSAKPIVLGNSSASKCLILIHGLTLSGRQFMPIGEFLLANLGEDWQIILPTAPTQQVTWTGGQITTAWFDLPHGRFDNHQDEAGLNQANAYIQSLIDEQIQRGIKHKNIVIGGFSQGGALALLSALTYSNTLGGAVCLSGYLPMADKLGDFLQKTDKLNIFIAHGVDDKPIDISLAQNAVDILQNNGFEVDFKTYPMGHTIYENELNDVVTWLSRY</sequence>
<dbReference type="AlphaFoldDB" id="A0AAW6QAT0"/>
<evidence type="ECO:0000313" key="5">
    <source>
        <dbReference type="Proteomes" id="UP001214976"/>
    </source>
</evidence>
<organism evidence="4 5">
    <name type="scientific">Exercitatus varius</name>
    <dbReference type="NCBI Taxonomy" id="67857"/>
    <lineage>
        <taxon>Bacteria</taxon>
        <taxon>Pseudomonadati</taxon>
        <taxon>Pseudomonadota</taxon>
        <taxon>Gammaproteobacteria</taxon>
        <taxon>Pasteurellales</taxon>
        <taxon>Pasteurellaceae</taxon>
        <taxon>Exercitatus</taxon>
    </lineage>
</organism>
<dbReference type="PANTHER" id="PTHR10655:SF17">
    <property type="entry name" value="LYSOPHOSPHOLIPASE-LIKE PROTEIN 1"/>
    <property type="match status" value="1"/>
</dbReference>
<comment type="similarity">
    <text evidence="1">Belongs to the AB hydrolase superfamily. AB hydrolase 2 family.</text>
</comment>
<reference evidence="4" key="1">
    <citation type="submission" date="2023-03" db="EMBL/GenBank/DDBJ databases">
        <title>Classification of Bisgaard taxon 6 and taxon 10 as Exercitatus varius gen. nov., spec. nov.</title>
        <authorList>
            <person name="Christensen H."/>
        </authorList>
    </citation>
    <scope>NUCLEOTIDE SEQUENCE</scope>
    <source>
        <strain evidence="4">86116</strain>
    </source>
</reference>
<protein>
    <submittedName>
        <fullName evidence="4">Alpha/beta fold hydrolase</fullName>
    </submittedName>
</protein>
<dbReference type="Pfam" id="PF02230">
    <property type="entry name" value="Abhydrolase_2"/>
    <property type="match status" value="1"/>
</dbReference>
<dbReference type="SUPFAM" id="SSF53474">
    <property type="entry name" value="alpha/beta-Hydrolases"/>
    <property type="match status" value="1"/>
</dbReference>
<keyword evidence="2 4" id="KW-0378">Hydrolase</keyword>
<evidence type="ECO:0000256" key="1">
    <source>
        <dbReference type="ARBA" id="ARBA00006499"/>
    </source>
</evidence>
<dbReference type="InterPro" id="IPR029058">
    <property type="entry name" value="AB_hydrolase_fold"/>
</dbReference>
<gene>
    <name evidence="4" type="ORF">P7M15_08330</name>
</gene>
<proteinExistence type="inferred from homology"/>
<dbReference type="Gene3D" id="3.40.50.1820">
    <property type="entry name" value="alpha/beta hydrolase"/>
    <property type="match status" value="1"/>
</dbReference>
<dbReference type="InterPro" id="IPR003140">
    <property type="entry name" value="PLipase/COase/thioEstase"/>
</dbReference>
<feature type="domain" description="Phospholipase/carboxylesterase/thioesterase" evidence="3">
    <location>
        <begin position="13"/>
        <end position="221"/>
    </location>
</feature>
<accession>A0AAW6QAT0</accession>
<comment type="caution">
    <text evidence="4">The sequence shown here is derived from an EMBL/GenBank/DDBJ whole genome shotgun (WGS) entry which is preliminary data.</text>
</comment>
<evidence type="ECO:0000259" key="3">
    <source>
        <dbReference type="Pfam" id="PF02230"/>
    </source>
</evidence>
<evidence type="ECO:0000313" key="4">
    <source>
        <dbReference type="EMBL" id="MDG2950521.1"/>
    </source>
</evidence>